<evidence type="ECO:0000313" key="3">
    <source>
        <dbReference type="EMBL" id="PNR45405.1"/>
    </source>
</evidence>
<keyword evidence="2" id="KW-0472">Membrane</keyword>
<keyword evidence="5" id="KW-1185">Reference proteome</keyword>
<dbReference type="Proteomes" id="UP000006727">
    <property type="component" value="Chromosome 11"/>
</dbReference>
<dbReference type="Gramene" id="Pp3c11_17950V3.2">
    <property type="protein sequence ID" value="PAC:32958741.CDS.1"/>
    <property type="gene ID" value="Pp3c11_17950"/>
</dbReference>
<sequence>MVEETVSSAWAPRHRRRSCVTMEKQKGESFPLGKQKDPWTTSRRFHLSRQLRTAQIKGCMDNHLLLYAFESSLFLMFPILFPALAICLALYRKVSSTSDDVAGAYAWTPA</sequence>
<accession>A9SHR4</accession>
<protein>
    <submittedName>
        <fullName evidence="3 4">Uncharacterized protein</fullName>
    </submittedName>
</protein>
<reference evidence="3 5" key="2">
    <citation type="journal article" date="2018" name="Plant J.">
        <title>The Physcomitrella patens chromosome-scale assembly reveals moss genome structure and evolution.</title>
        <authorList>
            <person name="Lang D."/>
            <person name="Ullrich K.K."/>
            <person name="Murat F."/>
            <person name="Fuchs J."/>
            <person name="Jenkins J."/>
            <person name="Haas F.B."/>
            <person name="Piednoel M."/>
            <person name="Gundlach H."/>
            <person name="Van Bel M."/>
            <person name="Meyberg R."/>
            <person name="Vives C."/>
            <person name="Morata J."/>
            <person name="Symeonidi A."/>
            <person name="Hiss M."/>
            <person name="Muchero W."/>
            <person name="Kamisugi Y."/>
            <person name="Saleh O."/>
            <person name="Blanc G."/>
            <person name="Decker E.L."/>
            <person name="van Gessel N."/>
            <person name="Grimwood J."/>
            <person name="Hayes R.D."/>
            <person name="Graham S.W."/>
            <person name="Gunter L.E."/>
            <person name="McDaniel S.F."/>
            <person name="Hoernstein S.N.W."/>
            <person name="Larsson A."/>
            <person name="Li F.W."/>
            <person name="Perroud P.F."/>
            <person name="Phillips J."/>
            <person name="Ranjan P."/>
            <person name="Rokshar D.S."/>
            <person name="Rothfels C.J."/>
            <person name="Schneider L."/>
            <person name="Shu S."/>
            <person name="Stevenson D.W."/>
            <person name="Thummler F."/>
            <person name="Tillich M."/>
            <person name="Villarreal Aguilar J.C."/>
            <person name="Widiez T."/>
            <person name="Wong G.K."/>
            <person name="Wymore A."/>
            <person name="Zhang Y."/>
            <person name="Zimmer A.D."/>
            <person name="Quatrano R.S."/>
            <person name="Mayer K.F.X."/>
            <person name="Goodstein D."/>
            <person name="Casacuberta J.M."/>
            <person name="Vandepoele K."/>
            <person name="Reski R."/>
            <person name="Cuming A.C."/>
            <person name="Tuskan G.A."/>
            <person name="Maumus F."/>
            <person name="Salse J."/>
            <person name="Schmutz J."/>
            <person name="Rensing S.A."/>
        </authorList>
    </citation>
    <scope>NUCLEOTIDE SEQUENCE [LARGE SCALE GENOMIC DNA]</scope>
    <source>
        <strain evidence="4 5">cv. Gransden 2004</strain>
    </source>
</reference>
<evidence type="ECO:0000256" key="2">
    <source>
        <dbReference type="SAM" id="Phobius"/>
    </source>
</evidence>
<feature type="transmembrane region" description="Helical" evidence="2">
    <location>
        <begin position="73"/>
        <end position="91"/>
    </location>
</feature>
<proteinExistence type="predicted"/>
<feature type="region of interest" description="Disordered" evidence="1">
    <location>
        <begin position="1"/>
        <end position="38"/>
    </location>
</feature>
<dbReference type="InParanoid" id="A9SHR4"/>
<evidence type="ECO:0000313" key="5">
    <source>
        <dbReference type="Proteomes" id="UP000006727"/>
    </source>
</evidence>
<dbReference type="EMBL" id="ABEU02000011">
    <property type="protein sequence ID" value="PNR45405.1"/>
    <property type="molecule type" value="Genomic_DNA"/>
</dbReference>
<reference evidence="3 5" key="1">
    <citation type="journal article" date="2008" name="Science">
        <title>The Physcomitrella genome reveals evolutionary insights into the conquest of land by plants.</title>
        <authorList>
            <person name="Rensing S."/>
            <person name="Lang D."/>
            <person name="Zimmer A."/>
            <person name="Terry A."/>
            <person name="Salamov A."/>
            <person name="Shapiro H."/>
            <person name="Nishiyama T."/>
            <person name="Perroud P.-F."/>
            <person name="Lindquist E."/>
            <person name="Kamisugi Y."/>
            <person name="Tanahashi T."/>
            <person name="Sakakibara K."/>
            <person name="Fujita T."/>
            <person name="Oishi K."/>
            <person name="Shin-I T."/>
            <person name="Kuroki Y."/>
            <person name="Toyoda A."/>
            <person name="Suzuki Y."/>
            <person name="Hashimoto A."/>
            <person name="Yamaguchi K."/>
            <person name="Sugano A."/>
            <person name="Kohara Y."/>
            <person name="Fujiyama A."/>
            <person name="Anterola A."/>
            <person name="Aoki S."/>
            <person name="Ashton N."/>
            <person name="Barbazuk W.B."/>
            <person name="Barker E."/>
            <person name="Bennetzen J."/>
            <person name="Bezanilla M."/>
            <person name="Blankenship R."/>
            <person name="Cho S.H."/>
            <person name="Dutcher S."/>
            <person name="Estelle M."/>
            <person name="Fawcett J.A."/>
            <person name="Gundlach H."/>
            <person name="Hanada K."/>
            <person name="Heyl A."/>
            <person name="Hicks K.A."/>
            <person name="Hugh J."/>
            <person name="Lohr M."/>
            <person name="Mayer K."/>
            <person name="Melkozernov A."/>
            <person name="Murata T."/>
            <person name="Nelson D."/>
            <person name="Pils B."/>
            <person name="Prigge M."/>
            <person name="Reiss B."/>
            <person name="Renner T."/>
            <person name="Rombauts S."/>
            <person name="Rushton P."/>
            <person name="Sanderfoot A."/>
            <person name="Schween G."/>
            <person name="Shiu S.-H."/>
            <person name="Stueber K."/>
            <person name="Theodoulou F.L."/>
            <person name="Tu H."/>
            <person name="Van de Peer Y."/>
            <person name="Verrier P.J."/>
            <person name="Waters E."/>
            <person name="Wood A."/>
            <person name="Yang L."/>
            <person name="Cove D."/>
            <person name="Cuming A."/>
            <person name="Hasebe M."/>
            <person name="Lucas S."/>
            <person name="Mishler D.B."/>
            <person name="Reski R."/>
            <person name="Grigoriev I."/>
            <person name="Quatrano R.S."/>
            <person name="Boore J.L."/>
        </authorList>
    </citation>
    <scope>NUCLEOTIDE SEQUENCE [LARGE SCALE GENOMIC DNA]</scope>
    <source>
        <strain evidence="4 5">cv. Gransden 2004</strain>
    </source>
</reference>
<keyword evidence="2" id="KW-0812">Transmembrane</keyword>
<dbReference type="EnsemblPlants" id="Pp3c11_17950V3.2">
    <property type="protein sequence ID" value="PAC:32958741.CDS.1"/>
    <property type="gene ID" value="Pp3c11_17950"/>
</dbReference>
<gene>
    <name evidence="3" type="ORF">PHYPA_015176</name>
</gene>
<evidence type="ECO:0000256" key="1">
    <source>
        <dbReference type="SAM" id="MobiDB-lite"/>
    </source>
</evidence>
<keyword evidence="2" id="KW-1133">Transmembrane helix</keyword>
<name>A9SHR4_PHYPA</name>
<evidence type="ECO:0000313" key="4">
    <source>
        <dbReference type="EnsemblPlants" id="PAC:32958740.CDS.1"/>
    </source>
</evidence>
<reference evidence="4" key="3">
    <citation type="submission" date="2020-12" db="UniProtKB">
        <authorList>
            <consortium name="EnsemblPlants"/>
        </authorList>
    </citation>
    <scope>IDENTIFICATION</scope>
</reference>
<dbReference type="PaxDb" id="3218-PP1S80_53V6.1"/>
<dbReference type="Gramene" id="Pp3c11_17950V3.1">
    <property type="protein sequence ID" value="PAC:32958740.CDS.1"/>
    <property type="gene ID" value="Pp3c11_17950"/>
</dbReference>
<organism evidence="3">
    <name type="scientific">Physcomitrium patens</name>
    <name type="common">Spreading-leaved earth moss</name>
    <name type="synonym">Physcomitrella patens</name>
    <dbReference type="NCBI Taxonomy" id="3218"/>
    <lineage>
        <taxon>Eukaryota</taxon>
        <taxon>Viridiplantae</taxon>
        <taxon>Streptophyta</taxon>
        <taxon>Embryophyta</taxon>
        <taxon>Bryophyta</taxon>
        <taxon>Bryophytina</taxon>
        <taxon>Bryopsida</taxon>
        <taxon>Funariidae</taxon>
        <taxon>Funariales</taxon>
        <taxon>Funariaceae</taxon>
        <taxon>Physcomitrium</taxon>
    </lineage>
</organism>
<dbReference type="HOGENOM" id="CLU_2175291_0_0_1"/>
<dbReference type="EnsemblPlants" id="Pp3c11_17950V3.1">
    <property type="protein sequence ID" value="PAC:32958740.CDS.1"/>
    <property type="gene ID" value="Pp3c11_17950"/>
</dbReference>
<dbReference type="AlphaFoldDB" id="A9SHR4"/>